<evidence type="ECO:0000256" key="2">
    <source>
        <dbReference type="ARBA" id="ARBA00008473"/>
    </source>
</evidence>
<keyword evidence="3" id="KW-0813">Transport</keyword>
<organism evidence="10">
    <name type="scientific">Trypanosoma congolense (strain IL3000)</name>
    <dbReference type="NCBI Taxonomy" id="1068625"/>
    <lineage>
        <taxon>Eukaryota</taxon>
        <taxon>Discoba</taxon>
        <taxon>Euglenozoa</taxon>
        <taxon>Kinetoplastea</taxon>
        <taxon>Metakinetoplastina</taxon>
        <taxon>Trypanosomatida</taxon>
        <taxon>Trypanosomatidae</taxon>
        <taxon>Trypanosoma</taxon>
        <taxon>Nannomonas</taxon>
    </lineage>
</organism>
<dbReference type="GO" id="GO:0031201">
    <property type="term" value="C:SNARE complex"/>
    <property type="evidence" value="ECO:0007669"/>
    <property type="project" value="TreeGrafter"/>
</dbReference>
<evidence type="ECO:0000256" key="9">
    <source>
        <dbReference type="SAM" id="Phobius"/>
    </source>
</evidence>
<comment type="similarity">
    <text evidence="2">Belongs to the GOSR1 family.</text>
</comment>
<evidence type="ECO:0000256" key="4">
    <source>
        <dbReference type="ARBA" id="ARBA00022692"/>
    </source>
</evidence>
<dbReference type="GO" id="GO:0048219">
    <property type="term" value="P:inter-Golgi cisterna vesicle-mediated transport"/>
    <property type="evidence" value="ECO:0007669"/>
    <property type="project" value="TreeGrafter"/>
</dbReference>
<dbReference type="GO" id="GO:0005801">
    <property type="term" value="C:cis-Golgi network"/>
    <property type="evidence" value="ECO:0007669"/>
    <property type="project" value="InterPro"/>
</dbReference>
<dbReference type="GO" id="GO:0015031">
    <property type="term" value="P:protein transport"/>
    <property type="evidence" value="ECO:0007669"/>
    <property type="project" value="UniProtKB-KW"/>
</dbReference>
<keyword evidence="6 9" id="KW-1133">Transmembrane helix</keyword>
<reference evidence="10" key="1">
    <citation type="journal article" date="2012" name="Proc. Natl. Acad. Sci. U.S.A.">
        <title>Antigenic diversity is generated by distinct evolutionary mechanisms in African trypanosome species.</title>
        <authorList>
            <person name="Jackson A.P."/>
            <person name="Berry A."/>
            <person name="Aslett M."/>
            <person name="Allison H.C."/>
            <person name="Burton P."/>
            <person name="Vavrova-Anderson J."/>
            <person name="Brown R."/>
            <person name="Browne H."/>
            <person name="Corton N."/>
            <person name="Hauser H."/>
            <person name="Gamble J."/>
            <person name="Gilderthorp R."/>
            <person name="Marcello L."/>
            <person name="McQuillan J."/>
            <person name="Otto T.D."/>
            <person name="Quail M.A."/>
            <person name="Sanders M.J."/>
            <person name="van Tonder A."/>
            <person name="Ginger M.L."/>
            <person name="Field M.C."/>
            <person name="Barry J.D."/>
            <person name="Hertz-Fowler C."/>
            <person name="Berriman M."/>
        </authorList>
    </citation>
    <scope>NUCLEOTIDE SEQUENCE</scope>
    <source>
        <strain evidence="10">IL3000</strain>
    </source>
</reference>
<keyword evidence="5" id="KW-0653">Protein transport</keyword>
<sequence>MGRNMRIWESLRNDARQADNLIERKISAWEFMARSVDVEGGNGHLFERDSHNTYDTNRYSGALSCSSTNAPDTTAVAVAPEVRVRNTREKFEHSRAELEMALQRFETLLGTMEEAASTLPPESAALTHTERFRQLAAEKRRSLTRIIADFRRRCERIELLPNINRELDLHREDIGTQLLLQEQESLRHTQRTLNNIIDRGEQAHHHLRGQRDVFSTISGRLQEISTRVPFVKNVLSKIDSKRRREAVILGSVIGVCFILVVLFI</sequence>
<dbReference type="GO" id="GO:0005484">
    <property type="term" value="F:SNAP receptor activity"/>
    <property type="evidence" value="ECO:0007669"/>
    <property type="project" value="TreeGrafter"/>
</dbReference>
<evidence type="ECO:0000256" key="6">
    <source>
        <dbReference type="ARBA" id="ARBA00022989"/>
    </source>
</evidence>
<dbReference type="AlphaFoldDB" id="G0V1T1"/>
<evidence type="ECO:0000256" key="8">
    <source>
        <dbReference type="ARBA" id="ARBA00023136"/>
    </source>
</evidence>
<name>G0V1T1_TRYCI</name>
<evidence type="ECO:0000256" key="7">
    <source>
        <dbReference type="ARBA" id="ARBA00023034"/>
    </source>
</evidence>
<keyword evidence="8 9" id="KW-0472">Membrane</keyword>
<protein>
    <submittedName>
        <fullName evidence="10">Uncharacterized protein TCIL3000_11_10790</fullName>
    </submittedName>
</protein>
<keyword evidence="4 9" id="KW-0812">Transmembrane</keyword>
<dbReference type="PANTHER" id="PTHR21094">
    <property type="entry name" value="GOS-28 SNARE- RELATED"/>
    <property type="match status" value="1"/>
</dbReference>
<dbReference type="PANTHER" id="PTHR21094:SF2">
    <property type="entry name" value="GOLGI SNAP RECEPTOR COMPLEX MEMBER 1"/>
    <property type="match status" value="1"/>
</dbReference>
<dbReference type="GO" id="GO:0005797">
    <property type="term" value="C:Golgi medial cisterna"/>
    <property type="evidence" value="ECO:0007669"/>
    <property type="project" value="TreeGrafter"/>
</dbReference>
<gene>
    <name evidence="10" type="ORF">TCIL3000_11_10790</name>
</gene>
<comment type="subcellular location">
    <subcellularLocation>
        <location evidence="1">Golgi apparatus membrane</location>
        <topology evidence="1">Single-pass type IV membrane protein</topology>
    </subcellularLocation>
</comment>
<accession>G0V1T1</accession>
<evidence type="ECO:0000256" key="3">
    <source>
        <dbReference type="ARBA" id="ARBA00022448"/>
    </source>
</evidence>
<dbReference type="EMBL" id="HE575324">
    <property type="protein sequence ID" value="CCC95602.1"/>
    <property type="molecule type" value="Genomic_DNA"/>
</dbReference>
<dbReference type="GO" id="GO:0006906">
    <property type="term" value="P:vesicle fusion"/>
    <property type="evidence" value="ECO:0007669"/>
    <property type="project" value="TreeGrafter"/>
</dbReference>
<dbReference type="VEuPathDB" id="TriTrypDB:TcIL3000.11.10790"/>
<evidence type="ECO:0000256" key="1">
    <source>
        <dbReference type="ARBA" id="ARBA00004409"/>
    </source>
</evidence>
<dbReference type="Pfam" id="PF12352">
    <property type="entry name" value="V-SNARE_C"/>
    <property type="match status" value="1"/>
</dbReference>
<dbReference type="GO" id="GO:0006888">
    <property type="term" value="P:endoplasmic reticulum to Golgi vesicle-mediated transport"/>
    <property type="evidence" value="ECO:0007669"/>
    <property type="project" value="InterPro"/>
</dbReference>
<feature type="transmembrane region" description="Helical" evidence="9">
    <location>
        <begin position="246"/>
        <end position="263"/>
    </location>
</feature>
<keyword evidence="7" id="KW-0333">Golgi apparatus</keyword>
<evidence type="ECO:0000313" key="10">
    <source>
        <dbReference type="EMBL" id="CCC95602.1"/>
    </source>
</evidence>
<proteinExistence type="inferred from homology"/>
<dbReference type="GO" id="GO:0000139">
    <property type="term" value="C:Golgi membrane"/>
    <property type="evidence" value="ECO:0007669"/>
    <property type="project" value="UniProtKB-SubCell"/>
</dbReference>
<evidence type="ECO:0000256" key="5">
    <source>
        <dbReference type="ARBA" id="ARBA00022927"/>
    </source>
</evidence>
<dbReference type="InterPro" id="IPR023601">
    <property type="entry name" value="Golgi_SNAP_su1"/>
</dbReference>